<organism evidence="2 3">
    <name type="scientific">Wickerhamomyces pijperi</name>
    <name type="common">Yeast</name>
    <name type="synonym">Pichia pijperi</name>
    <dbReference type="NCBI Taxonomy" id="599730"/>
    <lineage>
        <taxon>Eukaryota</taxon>
        <taxon>Fungi</taxon>
        <taxon>Dikarya</taxon>
        <taxon>Ascomycota</taxon>
        <taxon>Saccharomycotina</taxon>
        <taxon>Saccharomycetes</taxon>
        <taxon>Phaffomycetales</taxon>
        <taxon>Wickerhamomycetaceae</taxon>
        <taxon>Wickerhamomyces</taxon>
    </lineage>
</organism>
<keyword evidence="1" id="KW-1133">Transmembrane helix</keyword>
<gene>
    <name evidence="2" type="ORF">WICPIJ_005842</name>
</gene>
<keyword evidence="1" id="KW-0812">Transmembrane</keyword>
<dbReference type="AlphaFoldDB" id="A0A9P8Q3A9"/>
<feature type="transmembrane region" description="Helical" evidence="1">
    <location>
        <begin position="29"/>
        <end position="48"/>
    </location>
</feature>
<dbReference type="EMBL" id="JAEUBG010003211">
    <property type="protein sequence ID" value="KAH3683197.1"/>
    <property type="molecule type" value="Genomic_DNA"/>
</dbReference>
<dbReference type="OrthoDB" id="10343908at2759"/>
<dbReference type="Proteomes" id="UP000774326">
    <property type="component" value="Unassembled WGS sequence"/>
</dbReference>
<name>A0A9P8Q3A9_WICPI</name>
<evidence type="ECO:0000313" key="3">
    <source>
        <dbReference type="Proteomes" id="UP000774326"/>
    </source>
</evidence>
<keyword evidence="1" id="KW-0472">Membrane</keyword>
<protein>
    <submittedName>
        <fullName evidence="2">Uncharacterized protein</fullName>
    </submittedName>
</protein>
<reference evidence="2" key="1">
    <citation type="journal article" date="2021" name="Open Biol.">
        <title>Shared evolutionary footprints suggest mitochondrial oxidative damage underlies multiple complex I losses in fungi.</title>
        <authorList>
            <person name="Schikora-Tamarit M.A."/>
            <person name="Marcet-Houben M."/>
            <person name="Nosek J."/>
            <person name="Gabaldon T."/>
        </authorList>
    </citation>
    <scope>NUCLEOTIDE SEQUENCE</scope>
    <source>
        <strain evidence="2">CBS2887</strain>
    </source>
</reference>
<evidence type="ECO:0000256" key="1">
    <source>
        <dbReference type="SAM" id="Phobius"/>
    </source>
</evidence>
<accession>A0A9P8Q3A9</accession>
<sequence length="72" mass="7808">MYATSVRAFQKSAVRMSAAAPATNPVVQWVGYFAGITGVCLIGAGILHKMNEENDIKKAFQRHNINNINGTN</sequence>
<proteinExistence type="predicted"/>
<evidence type="ECO:0000313" key="2">
    <source>
        <dbReference type="EMBL" id="KAH3683197.1"/>
    </source>
</evidence>
<keyword evidence="3" id="KW-1185">Reference proteome</keyword>
<reference evidence="2" key="2">
    <citation type="submission" date="2021-01" db="EMBL/GenBank/DDBJ databases">
        <authorList>
            <person name="Schikora-Tamarit M.A."/>
        </authorList>
    </citation>
    <scope>NUCLEOTIDE SEQUENCE</scope>
    <source>
        <strain evidence="2">CBS2887</strain>
    </source>
</reference>
<comment type="caution">
    <text evidence="2">The sequence shown here is derived from an EMBL/GenBank/DDBJ whole genome shotgun (WGS) entry which is preliminary data.</text>
</comment>